<dbReference type="Pfam" id="PF20778">
    <property type="entry name" value="SLS1_C"/>
    <property type="match status" value="1"/>
</dbReference>
<proteinExistence type="predicted"/>
<feature type="domain" description="SLS1 N-terminal" evidence="2">
    <location>
        <begin position="154"/>
        <end position="228"/>
    </location>
</feature>
<dbReference type="Pfam" id="PF14611">
    <property type="entry name" value="KH_SLS1_1"/>
    <property type="match status" value="1"/>
</dbReference>
<dbReference type="PhylomeDB" id="A7TEM9"/>
<dbReference type="InterPro" id="IPR048748">
    <property type="entry name" value="SLS1_KH2"/>
</dbReference>
<accession>A7TEM9</accession>
<evidence type="ECO:0000259" key="4">
    <source>
        <dbReference type="Pfam" id="PF20778"/>
    </source>
</evidence>
<dbReference type="GeneID" id="5547676"/>
<protein>
    <submittedName>
        <fullName evidence="5">Uncharacterized protein</fullName>
    </submittedName>
</protein>
<dbReference type="Proteomes" id="UP000000267">
    <property type="component" value="Unassembled WGS sequence"/>
</dbReference>
<feature type="domain" description="SLS1 second KH" evidence="3">
    <location>
        <begin position="310"/>
        <end position="381"/>
    </location>
</feature>
<dbReference type="InParanoid" id="A7TEM9"/>
<reference evidence="5 6" key="1">
    <citation type="journal article" date="2007" name="Proc. Natl. Acad. Sci. U.S.A.">
        <title>Independent sorting-out of thousands of duplicated gene pairs in two yeast species descended from a whole-genome duplication.</title>
        <authorList>
            <person name="Scannell D.R."/>
            <person name="Frank A.C."/>
            <person name="Conant G.C."/>
            <person name="Byrne K.P."/>
            <person name="Woolfit M."/>
            <person name="Wolfe K.H."/>
        </authorList>
    </citation>
    <scope>NUCLEOTIDE SEQUENCE [LARGE SCALE GENOMIC DNA]</scope>
    <source>
        <strain evidence="6">ATCC 22028 / DSM 70294 / BCRC 21397 / CBS 2163 / NBRC 10782 / NRRL Y-8283 / UCD 57-17</strain>
    </source>
</reference>
<evidence type="ECO:0000313" key="6">
    <source>
        <dbReference type="Proteomes" id="UP000000267"/>
    </source>
</evidence>
<keyword evidence="6" id="KW-1185">Reference proteome</keyword>
<dbReference type="OMA" id="LWFELDE"/>
<sequence>MLIRGVIPSRIISTLRFNNGIRIYYSTGSESNADGLAGSDTLKQSDSTLETTCDPVIEAMISKTRGKKRKPSKASFVVLNPTQAGLLRKRHIPSEFSKKNGEKLSILEGIELDKDMPSTKIATRDNDIGDKSETSKILNEIENSRKRLLVFASTASQGEAAKSINYQKPTVKKMSQERYDQLKYLLDTGYTVPQLRAYTKKYYNDSNNKLVKHDLIKKVLNDYWGCIVTKNVKEADDVIIERIIDISTRDMYLLLLTNNGKIMHNLARIGATLAVVLDENKIIVRGTSAIIKYVEVSLNKILQNVVTETMPISDIIQFHTAKGAKLMTYDETRDLTGLIQRVSGAFFEKVPSENNQDSIDYTLASLGRKRIEDAKKLFLWAMNYECQLQEKFGNCTDPSLIYKNYPYTSNECLDWINRSKEWYRVQSVQAVNTIPDEPNTDTRLHLENETIETYRNFLNGQESSDLNTKMMKLSSKLLQNKTNSITLGQILRENNVDKYNSYMFQPRIPQITSKLLQLPLFDNVTPENDLYSIDQHDYYVQMKFIPNLSSISDESFNAPPLEIWCELDDNDNAILTSAQCILLMEQKRLFLESGHLPHDYRIDRDTTVNLTESFELNQENWLNDQPGLKEFFRKAKLKFGQGGKVEVPGQVKLSLPMVNSNGIDKVVDVNYDYINITYRRVLRLKYMDKYLVQFSDINGGSRGGRYTQVDFVGDGSELDSTENLRNFITDISSNF</sequence>
<dbReference type="HOGENOM" id="CLU_390400_0_0_1"/>
<organism evidence="6">
    <name type="scientific">Vanderwaltozyma polyspora (strain ATCC 22028 / DSM 70294 / BCRC 21397 / CBS 2163 / NBRC 10782 / NRRL Y-8283 / UCD 57-17)</name>
    <name type="common">Kluyveromyces polysporus</name>
    <dbReference type="NCBI Taxonomy" id="436907"/>
    <lineage>
        <taxon>Eukaryota</taxon>
        <taxon>Fungi</taxon>
        <taxon>Dikarya</taxon>
        <taxon>Ascomycota</taxon>
        <taxon>Saccharomycotina</taxon>
        <taxon>Saccharomycetes</taxon>
        <taxon>Saccharomycetales</taxon>
        <taxon>Saccharomycetaceae</taxon>
        <taxon>Vanderwaltozyma</taxon>
    </lineage>
</organism>
<feature type="domain" description="SLS1 first KH" evidence="1">
    <location>
        <begin position="243"/>
        <end position="305"/>
    </location>
</feature>
<dbReference type="eggNOG" id="ENOG502QUD1">
    <property type="taxonomic scope" value="Eukaryota"/>
</dbReference>
<dbReference type="EMBL" id="DS480380">
    <property type="protein sequence ID" value="EDO19336.1"/>
    <property type="molecule type" value="Genomic_DNA"/>
</dbReference>
<dbReference type="Pfam" id="PF20776">
    <property type="entry name" value="SLS1_N"/>
    <property type="match status" value="1"/>
</dbReference>
<dbReference type="KEGG" id="vpo:Kpol_1036p82"/>
<name>A7TEM9_VANPO</name>
<dbReference type="Pfam" id="PF20777">
    <property type="entry name" value="KH_SLS1_2"/>
    <property type="match status" value="1"/>
</dbReference>
<dbReference type="OrthoDB" id="5392646at2759"/>
<dbReference type="InterPro" id="IPR032741">
    <property type="entry name" value="Sls1_KH-1"/>
</dbReference>
<dbReference type="RefSeq" id="XP_001647194.1">
    <property type="nucleotide sequence ID" value="XM_001647144.1"/>
</dbReference>
<evidence type="ECO:0000313" key="5">
    <source>
        <dbReference type="EMBL" id="EDO19336.1"/>
    </source>
</evidence>
<dbReference type="STRING" id="436907.A7TEM9"/>
<gene>
    <name evidence="5" type="ORF">Kpol_1036p82</name>
</gene>
<evidence type="ECO:0000259" key="3">
    <source>
        <dbReference type="Pfam" id="PF20777"/>
    </source>
</evidence>
<feature type="domain" description="SLS1 C-terminal" evidence="4">
    <location>
        <begin position="411"/>
        <end position="732"/>
    </location>
</feature>
<dbReference type="GO" id="GO:0005743">
    <property type="term" value="C:mitochondrial inner membrane"/>
    <property type="evidence" value="ECO:0007669"/>
    <property type="project" value="InterPro"/>
</dbReference>
<dbReference type="AlphaFoldDB" id="A7TEM9"/>
<evidence type="ECO:0000259" key="1">
    <source>
        <dbReference type="Pfam" id="PF14611"/>
    </source>
</evidence>
<dbReference type="InterPro" id="IPR048400">
    <property type="entry name" value="SLS1_N"/>
</dbReference>
<dbReference type="InterPro" id="IPR048401">
    <property type="entry name" value="SLS1_C"/>
</dbReference>
<dbReference type="FunCoup" id="A7TEM9">
    <property type="interactions" value="53"/>
</dbReference>
<evidence type="ECO:0000259" key="2">
    <source>
        <dbReference type="Pfam" id="PF20776"/>
    </source>
</evidence>